<dbReference type="EMBL" id="LLKB01000005">
    <property type="protein sequence ID" value="KQC85416.1"/>
    <property type="molecule type" value="Genomic_DNA"/>
</dbReference>
<name>A0AAW3JT22_9FIRM</name>
<keyword evidence="2" id="KW-1185">Reference proteome</keyword>
<protein>
    <recommendedName>
        <fullName evidence="3">DUF2508 family protein</fullName>
    </recommendedName>
</protein>
<proteinExistence type="predicted"/>
<dbReference type="Pfam" id="PF10704">
    <property type="entry name" value="DUF2508"/>
    <property type="match status" value="1"/>
</dbReference>
<accession>A0AAW3JT22</accession>
<evidence type="ECO:0008006" key="3">
    <source>
        <dbReference type="Google" id="ProtNLM"/>
    </source>
</evidence>
<comment type="caution">
    <text evidence="1">The sequence shown here is derived from an EMBL/GenBank/DDBJ whole genome shotgun (WGS) entry which is preliminary data.</text>
</comment>
<dbReference type="Proteomes" id="UP000050833">
    <property type="component" value="Unassembled WGS sequence"/>
</dbReference>
<dbReference type="RefSeq" id="WP_022014529.1">
    <property type="nucleotide sequence ID" value="NZ_DBGBRS010000062.1"/>
</dbReference>
<reference evidence="1 2" key="1">
    <citation type="submission" date="2015-10" db="EMBL/GenBank/DDBJ databases">
        <title>Butyribacter intestini gen. nov., sp. nov., a butyric acid-producing bacterium of the family Lachnospiraceae isolated from the human faeces.</title>
        <authorList>
            <person name="Zou Y."/>
            <person name="Xue W."/>
            <person name="Luo G."/>
            <person name="Lv M."/>
        </authorList>
    </citation>
    <scope>NUCLEOTIDE SEQUENCE [LARGE SCALE GENOMIC DNA]</scope>
    <source>
        <strain evidence="1 2">TF01-11</strain>
    </source>
</reference>
<dbReference type="AlphaFoldDB" id="A0AAW3JT22"/>
<dbReference type="InterPro" id="IPR019644">
    <property type="entry name" value="DUF2508"/>
</dbReference>
<sequence>MIFSNKKRNPPKREEFLKNALKETQKSFENAYKGLESVDDPDLIDLFIYEINAANLRYKVLLRDIKNSDTGNT</sequence>
<organism evidence="1 2">
    <name type="scientific">Butyribacter intestini</name>
    <dbReference type="NCBI Taxonomy" id="1703332"/>
    <lineage>
        <taxon>Bacteria</taxon>
        <taxon>Bacillati</taxon>
        <taxon>Bacillota</taxon>
        <taxon>Clostridia</taxon>
        <taxon>Lachnospirales</taxon>
        <taxon>Lachnospiraceae</taxon>
        <taxon>Butyribacter</taxon>
    </lineage>
</organism>
<gene>
    <name evidence="1" type="ORF">APZ18_12085</name>
</gene>
<evidence type="ECO:0000313" key="2">
    <source>
        <dbReference type="Proteomes" id="UP000050833"/>
    </source>
</evidence>
<evidence type="ECO:0000313" key="1">
    <source>
        <dbReference type="EMBL" id="KQC85416.1"/>
    </source>
</evidence>